<accession>A0A1U9MCQ1</accession>
<evidence type="ECO:0000313" key="10">
    <source>
        <dbReference type="EMBL" id="AQT43098.1"/>
    </source>
</evidence>
<feature type="binding site" evidence="9">
    <location>
        <begin position="158"/>
        <end position="160"/>
    </location>
    <ligand>
        <name>substrate</name>
    </ligand>
</feature>
<evidence type="ECO:0000256" key="3">
    <source>
        <dbReference type="ARBA" id="ARBA00011738"/>
    </source>
</evidence>
<dbReference type="PROSITE" id="PS01021">
    <property type="entry name" value="COPROGEN_OXIDASE"/>
    <property type="match status" value="1"/>
</dbReference>
<name>A0A1U9MCQ1_9HYPH</name>
<dbReference type="GO" id="GO:0004109">
    <property type="term" value="F:coproporphyrinogen oxidase activity"/>
    <property type="evidence" value="ECO:0007669"/>
    <property type="project" value="UniProtKB-UniRule"/>
</dbReference>
<dbReference type="InterPro" id="IPR001260">
    <property type="entry name" value="Coprogen_oxidase_aer"/>
</dbReference>
<protein>
    <recommendedName>
        <fullName evidence="9">Oxygen-dependent coproporphyrinogen-III oxidase</fullName>
        <shortName evidence="9">CPO</shortName>
        <shortName evidence="9">Coprogen oxidase</shortName>
        <shortName evidence="9">Coproporphyrinogenase</shortName>
        <ecNumber evidence="9">1.3.3.3</ecNumber>
    </recommendedName>
</protein>
<dbReference type="PRINTS" id="PR00073">
    <property type="entry name" value="COPRGNOXDASE"/>
</dbReference>
<feature type="region of interest" description="Important for dimerization" evidence="9">
    <location>
        <begin position="294"/>
        <end position="329"/>
    </location>
</feature>
<dbReference type="PANTHER" id="PTHR10755">
    <property type="entry name" value="COPROPORPHYRINOGEN III OXIDASE, MITOCHONDRIAL"/>
    <property type="match status" value="1"/>
</dbReference>
<comment type="subcellular location">
    <subcellularLocation>
        <location evidence="9">Cytoplasm</location>
    </subcellularLocation>
</comment>
<dbReference type="EMBL" id="CP015820">
    <property type="protein sequence ID" value="AQT43098.1"/>
    <property type="molecule type" value="Genomic_DNA"/>
</dbReference>
<proteinExistence type="inferred from homology"/>
<dbReference type="AlphaFoldDB" id="A0A1U9MCQ1"/>
<keyword evidence="8 9" id="KW-0627">Porphyrin biosynthesis</keyword>
<dbReference type="InterPro" id="IPR018375">
    <property type="entry name" value="Coprogen_oxidase_CS"/>
</dbReference>
<feature type="binding site" evidence="9">
    <location>
        <position position="156"/>
    </location>
    <ligand>
        <name>a divalent metal cation</name>
        <dbReference type="ChEBI" id="CHEBI:60240"/>
    </ligand>
</feature>
<comment type="cofactor">
    <cofactor evidence="9">
        <name>a divalent metal cation</name>
        <dbReference type="ChEBI" id="CHEBI:60240"/>
    </cofactor>
</comment>
<dbReference type="KEGG" id="bapa:BBC0178_016430"/>
<dbReference type="InterPro" id="IPR036406">
    <property type="entry name" value="Coprogen_oxidase_aer_sf"/>
</dbReference>
<dbReference type="GO" id="GO:0042803">
    <property type="term" value="F:protein homodimerization activity"/>
    <property type="evidence" value="ECO:0007669"/>
    <property type="project" value="UniProtKB-UniRule"/>
</dbReference>
<dbReference type="EC" id="1.3.3.3" evidence="9"/>
<sequence>MDKAVFNPYLFSRVILNDLTDLRRIMTNRDIPDDMPSDLEDKKKRAEEWFQSLRDRICNSLEKLERELTGQFSNFSAGSFVRTPWEKPGGMNGGGVMSVMKGRVFEKAAVQTSTIYGEFSPEFRQEIPGAEDDPRFWASGISLIVHPQSPHVPTVHFNTRMIVTTRQWFGGGADLTPMLAERRTQSDVDTQTFHKAFQYVCERHPTVADYPKFKRWCDDYFYLKHRKEPRGVGGIFYDWLHSSKEAGGWEADFSFTQDVGRAFDIVYPSIVRENFNKPWTEKQRNAQLVQRGRYVEFNLIYDRGTIFGLKTGGNIESILSSLPPTVKWL</sequence>
<comment type="catalytic activity">
    <reaction evidence="9">
        <text>coproporphyrinogen III + O2 + 2 H(+) = protoporphyrinogen IX + 2 CO2 + 2 H2O</text>
        <dbReference type="Rhea" id="RHEA:18257"/>
        <dbReference type="ChEBI" id="CHEBI:15377"/>
        <dbReference type="ChEBI" id="CHEBI:15378"/>
        <dbReference type="ChEBI" id="CHEBI:15379"/>
        <dbReference type="ChEBI" id="CHEBI:16526"/>
        <dbReference type="ChEBI" id="CHEBI:57307"/>
        <dbReference type="ChEBI" id="CHEBI:57309"/>
        <dbReference type="EC" id="1.3.3.3"/>
    </reaction>
</comment>
<comment type="pathway">
    <text evidence="1 9">Porphyrin-containing compound metabolism; protoporphyrin-IX biosynthesis; protoporphyrinogen-IX from coproporphyrinogen-III (O2 route): step 1/1.</text>
</comment>
<dbReference type="PANTHER" id="PTHR10755:SF0">
    <property type="entry name" value="OXYGEN-DEPENDENT COPROPORPHYRINOGEN-III OXIDASE, MITOCHONDRIAL"/>
    <property type="match status" value="1"/>
</dbReference>
<feature type="active site" description="Proton donor" evidence="9">
    <location>
        <position position="156"/>
    </location>
</feature>
<dbReference type="HAMAP" id="MF_00333">
    <property type="entry name" value="Coprogen_oxidas"/>
    <property type="match status" value="1"/>
</dbReference>
<evidence type="ECO:0000256" key="9">
    <source>
        <dbReference type="HAMAP-Rule" id="MF_00333"/>
    </source>
</evidence>
<dbReference type="Pfam" id="PF01218">
    <property type="entry name" value="Coprogen_oxidas"/>
    <property type="match status" value="1"/>
</dbReference>
<evidence type="ECO:0000256" key="8">
    <source>
        <dbReference type="ARBA" id="ARBA00023244"/>
    </source>
</evidence>
<dbReference type="Proteomes" id="UP000189660">
    <property type="component" value="Chromosome"/>
</dbReference>
<reference evidence="10 11" key="1">
    <citation type="submission" date="2016-11" db="EMBL/GenBank/DDBJ databases">
        <title>Comparative genomics of Bartonella apis.</title>
        <authorList>
            <person name="Engel P."/>
        </authorList>
    </citation>
    <scope>NUCLEOTIDE SEQUENCE [LARGE SCALE GENOMIC DNA]</scope>
    <source>
        <strain evidence="10 11">BBC0178</strain>
    </source>
</reference>
<dbReference type="NCBIfam" id="NF003727">
    <property type="entry name" value="PRK05330.1"/>
    <property type="match status" value="1"/>
</dbReference>
<gene>
    <name evidence="9" type="primary">hemF</name>
    <name evidence="10" type="ORF">BBC0178_016430</name>
</gene>
<evidence type="ECO:0000256" key="6">
    <source>
        <dbReference type="ARBA" id="ARBA00023002"/>
    </source>
</evidence>
<feature type="site" description="Important for dimerization" evidence="9">
    <location>
        <position position="225"/>
    </location>
</feature>
<keyword evidence="6 9" id="KW-0560">Oxidoreductase</keyword>
<comment type="similarity">
    <text evidence="2 9">Belongs to the aerobic coproporphyrinogen-III oxidase family.</text>
</comment>
<dbReference type="GO" id="GO:0006782">
    <property type="term" value="P:protoporphyrinogen IX biosynthetic process"/>
    <property type="evidence" value="ECO:0007669"/>
    <property type="project" value="UniProtKB-UniRule"/>
</dbReference>
<feature type="binding site" evidence="9">
    <location>
        <position position="225"/>
    </location>
    <ligand>
        <name>a divalent metal cation</name>
        <dbReference type="ChEBI" id="CHEBI:60240"/>
    </ligand>
</feature>
<dbReference type="GO" id="GO:0046872">
    <property type="term" value="F:metal ion binding"/>
    <property type="evidence" value="ECO:0007669"/>
    <property type="project" value="UniProtKB-KW"/>
</dbReference>
<dbReference type="UniPathway" id="UPA00251">
    <property type="reaction ID" value="UER00322"/>
</dbReference>
<evidence type="ECO:0000256" key="7">
    <source>
        <dbReference type="ARBA" id="ARBA00023133"/>
    </source>
</evidence>
<keyword evidence="5 9" id="KW-0479">Metal-binding</keyword>
<evidence type="ECO:0000256" key="4">
    <source>
        <dbReference type="ARBA" id="ARBA00022490"/>
    </source>
</evidence>
<organism evidence="10 11">
    <name type="scientific">Bartonella apihabitans</name>
    <dbReference type="NCBI Taxonomy" id="2750929"/>
    <lineage>
        <taxon>Bacteria</taxon>
        <taxon>Pseudomonadati</taxon>
        <taxon>Pseudomonadota</taxon>
        <taxon>Alphaproteobacteria</taxon>
        <taxon>Hyphomicrobiales</taxon>
        <taxon>Bartonellaceae</taxon>
        <taxon>Bartonella</taxon>
    </lineage>
</organism>
<evidence type="ECO:0000256" key="1">
    <source>
        <dbReference type="ARBA" id="ARBA00005168"/>
    </source>
</evidence>
<dbReference type="SUPFAM" id="SSF102886">
    <property type="entry name" value="Coproporphyrinogen III oxidase"/>
    <property type="match status" value="1"/>
</dbReference>
<feature type="binding site" evidence="9">
    <location>
        <position position="142"/>
    </location>
    <ligand>
        <name>substrate</name>
    </ligand>
</feature>
<dbReference type="GO" id="GO:0005737">
    <property type="term" value="C:cytoplasm"/>
    <property type="evidence" value="ECO:0007669"/>
    <property type="project" value="UniProtKB-SubCell"/>
</dbReference>
<evidence type="ECO:0000256" key="2">
    <source>
        <dbReference type="ARBA" id="ARBA00010644"/>
    </source>
</evidence>
<keyword evidence="11" id="KW-1185">Reference proteome</keyword>
<comment type="function">
    <text evidence="9">Involved in the heme biosynthesis. Catalyzes the aerobic oxidative decarboxylation of propionate groups of rings A and B of coproporphyrinogen-III to yield the vinyl groups in protoporphyrinogen-IX.</text>
</comment>
<dbReference type="FunFam" id="3.40.1500.10:FF:000005">
    <property type="entry name" value="Oxygen-dependent coproporphyrinogen-III oxidase"/>
    <property type="match status" value="1"/>
</dbReference>
<feature type="binding site" evidence="9">
    <location>
        <begin position="312"/>
        <end position="314"/>
    </location>
    <ligand>
        <name>substrate</name>
    </ligand>
</feature>
<feature type="binding site" evidence="9">
    <location>
        <position position="194"/>
    </location>
    <ligand>
        <name>a divalent metal cation</name>
        <dbReference type="ChEBI" id="CHEBI:60240"/>
    </ligand>
</feature>
<evidence type="ECO:0000256" key="5">
    <source>
        <dbReference type="ARBA" id="ARBA00022723"/>
    </source>
</evidence>
<dbReference type="PIRSF" id="PIRSF000166">
    <property type="entry name" value="Coproporphyri_ox"/>
    <property type="match status" value="1"/>
</dbReference>
<dbReference type="Gene3D" id="3.40.1500.10">
    <property type="entry name" value="Coproporphyrinogen III oxidase, aerobic"/>
    <property type="match status" value="1"/>
</dbReference>
<keyword evidence="4 9" id="KW-0963">Cytoplasm</keyword>
<keyword evidence="7 9" id="KW-0350">Heme biosynthesis</keyword>
<evidence type="ECO:0000313" key="11">
    <source>
        <dbReference type="Proteomes" id="UP000189660"/>
    </source>
</evidence>
<feature type="binding site" evidence="9">
    <location>
        <position position="146"/>
    </location>
    <ligand>
        <name>a divalent metal cation</name>
        <dbReference type="ChEBI" id="CHEBI:60240"/>
    </ligand>
</feature>
<comment type="subunit">
    <text evidence="3 9">Homodimer.</text>
</comment>